<proteinExistence type="predicted"/>
<dbReference type="Proteomes" id="UP000006903">
    <property type="component" value="Chromosome"/>
</dbReference>
<dbReference type="STRING" id="490899.DKAM_1029"/>
<gene>
    <name evidence="2" type="ordered locus">DKAM_1029</name>
</gene>
<reference evidence="2 3" key="1">
    <citation type="journal article" date="2009" name="J. Bacteriol.">
        <title>Complete genome sequence of the anaerobic, protein-degrading hyperthermophilic crenarchaeon Desulfurococcus kamchatkensis.</title>
        <authorList>
            <person name="Ravin N.V."/>
            <person name="Mardanov A.V."/>
            <person name="Beletsky A.V."/>
            <person name="Kublanov I.V."/>
            <person name="Kolganova T.V."/>
            <person name="Lebedinsky A.V."/>
            <person name="Chernyh N.A."/>
            <person name="Bonch-Osmolovskaya E.A."/>
            <person name="Skryabin K.G."/>
        </authorList>
    </citation>
    <scope>NUCLEOTIDE SEQUENCE [LARGE SCALE GENOMIC DNA]</scope>
    <source>
        <strain evidence="3">DSM 18924 / JCM 16383 / VKM B-2413 / 1221n</strain>
    </source>
</reference>
<dbReference type="RefSeq" id="WP_012608696.1">
    <property type="nucleotide sequence ID" value="NC_011766.1"/>
</dbReference>
<protein>
    <submittedName>
        <fullName evidence="2">Uncharacterized protein</fullName>
    </submittedName>
</protein>
<sequence>MFDIPRGKGGQRKNSRRKDKGESTPAKTVVDGGNHSRPKKAKSSFDTGKIVDEVLDQAYIYLGLSELDIDEKIAKSVVREVVEAVVSGYSSRPSPDSVLKRIQRNRELVNEYIAGKILESIEKPGPLTLEFLIANGGRAVIKDVSRLYKLAVEYNKPELIITLQSLWNKYGPKEMLKCPRCGFNGISPEYSCVVCGATVSEKYIRDSIGFSDKFNAYLKTASVAELREVLQLGFILVDSLRVYAPKSPEARGRVLYPIRLTRAEINSIIEEINSRDVRI</sequence>
<dbReference type="eggNOG" id="arCOG04160">
    <property type="taxonomic scope" value="Archaea"/>
</dbReference>
<dbReference type="GeneID" id="7171144"/>
<evidence type="ECO:0000313" key="2">
    <source>
        <dbReference type="EMBL" id="ACL11355.1"/>
    </source>
</evidence>
<dbReference type="KEGG" id="dka:DKAM_1029"/>
<evidence type="ECO:0000313" key="3">
    <source>
        <dbReference type="Proteomes" id="UP000006903"/>
    </source>
</evidence>
<feature type="region of interest" description="Disordered" evidence="1">
    <location>
        <begin position="1"/>
        <end position="43"/>
    </location>
</feature>
<name>B8D5H4_DESA1</name>
<organism evidence="2 3">
    <name type="scientific">Desulfurococcus amylolyticus (strain DSM 18924 / JCM 16383 / VKM B-2413 / 1221n)</name>
    <name type="common">Desulfurococcus kamchatkensis</name>
    <dbReference type="NCBI Taxonomy" id="490899"/>
    <lineage>
        <taxon>Archaea</taxon>
        <taxon>Thermoproteota</taxon>
        <taxon>Thermoprotei</taxon>
        <taxon>Desulfurococcales</taxon>
        <taxon>Desulfurococcaceae</taxon>
        <taxon>Desulfurococcus</taxon>
    </lineage>
</organism>
<dbReference type="HOGENOM" id="CLU_084972_0_0_2"/>
<dbReference type="EMBL" id="CP001140">
    <property type="protein sequence ID" value="ACL11355.1"/>
    <property type="molecule type" value="Genomic_DNA"/>
</dbReference>
<feature type="compositionally biased region" description="Basic residues" evidence="1">
    <location>
        <begin position="9"/>
        <end position="18"/>
    </location>
</feature>
<evidence type="ECO:0000256" key="1">
    <source>
        <dbReference type="SAM" id="MobiDB-lite"/>
    </source>
</evidence>
<dbReference type="AlphaFoldDB" id="B8D5H4"/>
<accession>B8D5H4</accession>